<dbReference type="InterPro" id="IPR053842">
    <property type="entry name" value="NikA-like"/>
</dbReference>
<evidence type="ECO:0000313" key="1">
    <source>
        <dbReference type="EMBL" id="MCR0235317.1"/>
    </source>
</evidence>
<gene>
    <name evidence="1" type="primary">mobC</name>
    <name evidence="1" type="ORF">MKC95_21345</name>
</gene>
<proteinExistence type="predicted"/>
<protein>
    <submittedName>
        <fullName evidence="1">Plasmid mobilization relaxosome protein MobC</fullName>
    </submittedName>
</protein>
<evidence type="ECO:0000313" key="2">
    <source>
        <dbReference type="Proteomes" id="UP001203972"/>
    </source>
</evidence>
<accession>A0AAP2XU88</accession>
<dbReference type="Proteomes" id="UP001203972">
    <property type="component" value="Unassembled WGS sequence"/>
</dbReference>
<sequence>MRKRNIRLMIRLNEKENILLIDKVRKSGLSKEAYIRYLISGYIPMEKPSQDFFDMIDQLRRIGNNINQLVMIAHKTGSIDIARYKRDIAELNKNILEIREKVLLPEENSDGNN</sequence>
<dbReference type="AlphaFoldDB" id="A0AAP2XU88"/>
<organism evidence="1 2">
    <name type="scientific">Clostridium innocuum</name>
    <dbReference type="NCBI Taxonomy" id="1522"/>
    <lineage>
        <taxon>Bacteria</taxon>
        <taxon>Bacillati</taxon>
        <taxon>Bacillota</taxon>
        <taxon>Clostridia</taxon>
        <taxon>Eubacteriales</taxon>
        <taxon>Clostridiaceae</taxon>
        <taxon>Clostridium</taxon>
    </lineage>
</organism>
<dbReference type="RefSeq" id="WP_008816960.1">
    <property type="nucleotide sequence ID" value="NZ_AP025565.1"/>
</dbReference>
<reference evidence="1" key="1">
    <citation type="journal article" date="2022" name="Clin. Infect. Dis.">
        <title>Association between Clostridium innocuum and antibiotic-associated diarrhea in adults and children: A cross-sectional study and comparative genomics analysis.</title>
        <authorList>
            <person name="Cherny K.E."/>
            <person name="Muscat E.B."/>
            <person name="Balaji A."/>
            <person name="Mukherjee J."/>
            <person name="Ozer E.A."/>
            <person name="Angarone M.P."/>
            <person name="Hauser A.R."/>
            <person name="Sichel J.S."/>
            <person name="Amponsah E."/>
            <person name="Kociolek L.K."/>
        </authorList>
    </citation>
    <scope>NUCLEOTIDE SEQUENCE</scope>
    <source>
        <strain evidence="1">NU1-AC-029v</strain>
    </source>
</reference>
<dbReference type="EMBL" id="JAKTMA010000059">
    <property type="protein sequence ID" value="MCR0235317.1"/>
    <property type="molecule type" value="Genomic_DNA"/>
</dbReference>
<comment type="caution">
    <text evidence="1">The sequence shown here is derived from an EMBL/GenBank/DDBJ whole genome shotgun (WGS) entry which is preliminary data.</text>
</comment>
<name>A0AAP2XU88_CLOIN</name>
<dbReference type="Pfam" id="PF21983">
    <property type="entry name" value="NikA-like"/>
    <property type="match status" value="1"/>
</dbReference>